<feature type="compositionally biased region" description="Basic and acidic residues" evidence="1">
    <location>
        <begin position="412"/>
        <end position="424"/>
    </location>
</feature>
<feature type="region of interest" description="Disordered" evidence="1">
    <location>
        <begin position="128"/>
        <end position="150"/>
    </location>
</feature>
<dbReference type="OrthoDB" id="7294464at2759"/>
<feature type="region of interest" description="Disordered" evidence="1">
    <location>
        <begin position="1"/>
        <end position="22"/>
    </location>
</feature>
<feature type="compositionally biased region" description="Basic and acidic residues" evidence="1">
    <location>
        <begin position="268"/>
        <end position="279"/>
    </location>
</feature>
<feature type="region of interest" description="Disordered" evidence="1">
    <location>
        <begin position="39"/>
        <end position="80"/>
    </location>
</feature>
<feature type="region of interest" description="Disordered" evidence="1">
    <location>
        <begin position="398"/>
        <end position="424"/>
    </location>
</feature>
<feature type="region of interest" description="Disordered" evidence="1">
    <location>
        <begin position="239"/>
        <end position="378"/>
    </location>
</feature>
<feature type="compositionally biased region" description="Polar residues" evidence="1">
    <location>
        <begin position="1"/>
        <end position="10"/>
    </location>
</feature>
<evidence type="ECO:0000313" key="3">
    <source>
        <dbReference type="RefSeq" id="XP_022815390.1"/>
    </source>
</evidence>
<dbReference type="RefSeq" id="XP_022815390.1">
    <property type="nucleotide sequence ID" value="XM_022959622.1"/>
</dbReference>
<name>A0A9J7ILF9_SPOLT</name>
<protein>
    <submittedName>
        <fullName evidence="3">Uncharacterized protein LOC111348781</fullName>
    </submittedName>
</protein>
<feature type="region of interest" description="Disordered" evidence="1">
    <location>
        <begin position="188"/>
        <end position="220"/>
    </location>
</feature>
<evidence type="ECO:0000313" key="2">
    <source>
        <dbReference type="Proteomes" id="UP000301870"/>
    </source>
</evidence>
<sequence length="424" mass="48007">MAAKSPTMSVKSREMIGNEQFSQRREVFGKHDTVFLPPASPVPASYRDVEPIVTSNHGKTTANFKRNAPGYSSMRESRTEERVFDFRPRKYSDNFTSELNQSDDVEYRHTMTERTRRLSKLRRDFMTSNLHEPGSTSPFNRSGTRASMPANSTAPLKYKIESPNLYKFPFAEPYLTPTPVRKVIVDLGSPDIESPDGKENRDPEKTRHLSLSNHETPSKLEQQKLFEEILKRYSPQRKPIDWELPPTKPRVVASVPKSNSSVADSIDSADKKVDDKTEKGDDDVFEKKQNGEVAPAVLSENSVDEKSSEKSDNNPVEVKAEVIQNGPESLSTDVAASKERESKTSQSELDEKQDQVPELSTIQRQISRDSAKKPPMDKVVDLSIPALIQKMTVEAENLENTSKHKKVKRKRSFLDKLLGRKKDK</sequence>
<dbReference type="GeneID" id="111348781"/>
<reference evidence="3" key="1">
    <citation type="submission" date="2025-08" db="UniProtKB">
        <authorList>
            <consortium name="RefSeq"/>
        </authorList>
    </citation>
    <scope>IDENTIFICATION</scope>
    <source>
        <strain evidence="3">Ishihara</strain>
        <tissue evidence="3">Whole body</tissue>
    </source>
</reference>
<organism evidence="2 3">
    <name type="scientific">Spodoptera litura</name>
    <name type="common">Asian cotton leafworm</name>
    <dbReference type="NCBI Taxonomy" id="69820"/>
    <lineage>
        <taxon>Eukaryota</taxon>
        <taxon>Metazoa</taxon>
        <taxon>Ecdysozoa</taxon>
        <taxon>Arthropoda</taxon>
        <taxon>Hexapoda</taxon>
        <taxon>Insecta</taxon>
        <taxon>Pterygota</taxon>
        <taxon>Neoptera</taxon>
        <taxon>Endopterygota</taxon>
        <taxon>Lepidoptera</taxon>
        <taxon>Glossata</taxon>
        <taxon>Ditrysia</taxon>
        <taxon>Noctuoidea</taxon>
        <taxon>Noctuidae</taxon>
        <taxon>Amphipyrinae</taxon>
        <taxon>Spodoptera</taxon>
    </lineage>
</organism>
<feature type="compositionally biased region" description="Polar residues" evidence="1">
    <location>
        <begin position="53"/>
        <end position="64"/>
    </location>
</feature>
<dbReference type="Proteomes" id="UP000301870">
    <property type="component" value="Chromosome 8"/>
</dbReference>
<feature type="compositionally biased region" description="Basic and acidic residues" evidence="1">
    <location>
        <begin position="336"/>
        <end position="355"/>
    </location>
</feature>
<accession>A0A9J7ILF9</accession>
<feature type="compositionally biased region" description="Basic and acidic residues" evidence="1">
    <location>
        <begin position="11"/>
        <end position="22"/>
    </location>
</feature>
<proteinExistence type="predicted"/>
<dbReference type="KEGG" id="sliu:111348781"/>
<evidence type="ECO:0000256" key="1">
    <source>
        <dbReference type="SAM" id="MobiDB-lite"/>
    </source>
</evidence>
<feature type="compositionally biased region" description="Basic and acidic residues" evidence="1">
    <location>
        <begin position="303"/>
        <end position="312"/>
    </location>
</feature>
<feature type="compositionally biased region" description="Basic and acidic residues" evidence="1">
    <location>
        <begin position="195"/>
        <end position="207"/>
    </location>
</feature>
<dbReference type="AlphaFoldDB" id="A0A9J7ILF9"/>
<gene>
    <name evidence="3" type="primary">LOC111348781</name>
</gene>
<feature type="compositionally biased region" description="Basic and acidic residues" evidence="1">
    <location>
        <begin position="366"/>
        <end position="378"/>
    </location>
</feature>
<keyword evidence="2" id="KW-1185">Reference proteome</keyword>